<evidence type="ECO:0000256" key="3">
    <source>
        <dbReference type="ARBA" id="ARBA00010544"/>
    </source>
</evidence>
<dbReference type="PANTHER" id="PTHR30070:SF1">
    <property type="entry name" value="CYTOCHROME C BIOGENESIS B-RELATED"/>
    <property type="match status" value="1"/>
</dbReference>
<gene>
    <name evidence="13" type="ORF">METZ01_LOCUS52619</name>
</gene>
<evidence type="ECO:0000313" key="13">
    <source>
        <dbReference type="EMBL" id="SUZ99765.1"/>
    </source>
</evidence>
<keyword evidence="7" id="KW-0997">Cell inner membrane</keyword>
<evidence type="ECO:0000256" key="12">
    <source>
        <dbReference type="SAM" id="Phobius"/>
    </source>
</evidence>
<dbReference type="GO" id="GO:0005886">
    <property type="term" value="C:plasma membrane"/>
    <property type="evidence" value="ECO:0007669"/>
    <property type="project" value="UniProtKB-SubCell"/>
</dbReference>
<feature type="transmembrane region" description="Helical" evidence="12">
    <location>
        <begin position="130"/>
        <end position="153"/>
    </location>
</feature>
<dbReference type="EMBL" id="UINC01002735">
    <property type="protein sequence ID" value="SUZ99765.1"/>
    <property type="molecule type" value="Genomic_DNA"/>
</dbReference>
<evidence type="ECO:0000256" key="6">
    <source>
        <dbReference type="ARBA" id="ARBA00022475"/>
    </source>
</evidence>
<keyword evidence="6" id="KW-1003">Cell membrane</keyword>
<dbReference type="GO" id="GO:0017004">
    <property type="term" value="P:cytochrome complex assembly"/>
    <property type="evidence" value="ECO:0007669"/>
    <property type="project" value="UniProtKB-KW"/>
</dbReference>
<evidence type="ECO:0000256" key="9">
    <source>
        <dbReference type="ARBA" id="ARBA00022748"/>
    </source>
</evidence>
<comment type="subcellular location">
    <subcellularLocation>
        <location evidence="2">Cell inner membrane</location>
        <topology evidence="2">Multi-pass membrane protein</topology>
    </subcellularLocation>
</comment>
<accession>A0A381S6Q1</accession>
<evidence type="ECO:0000256" key="5">
    <source>
        <dbReference type="ARBA" id="ARBA00022448"/>
    </source>
</evidence>
<evidence type="ECO:0000256" key="4">
    <source>
        <dbReference type="ARBA" id="ARBA00016452"/>
    </source>
</evidence>
<comment type="similarity">
    <text evidence="3">Belongs to the CcmB/CycW/HelB family.</text>
</comment>
<dbReference type="InterPro" id="IPR026031">
    <property type="entry name" value="Cyt_c_CcmB_bac"/>
</dbReference>
<feature type="transmembrane region" description="Helical" evidence="12">
    <location>
        <begin position="165"/>
        <end position="186"/>
    </location>
</feature>
<name>A0A381S6Q1_9ZZZZ</name>
<keyword evidence="8 12" id="KW-0812">Transmembrane</keyword>
<dbReference type="PIRSF" id="PIRSF002764">
    <property type="entry name" value="CcmB"/>
    <property type="match status" value="1"/>
</dbReference>
<evidence type="ECO:0000256" key="11">
    <source>
        <dbReference type="ARBA" id="ARBA00023136"/>
    </source>
</evidence>
<proteinExistence type="inferred from homology"/>
<feature type="transmembrane region" description="Helical" evidence="12">
    <location>
        <begin position="198"/>
        <end position="220"/>
    </location>
</feature>
<dbReference type="GO" id="GO:1903607">
    <property type="term" value="P:cytochrome c biosynthetic process"/>
    <property type="evidence" value="ECO:0007669"/>
    <property type="project" value="TreeGrafter"/>
</dbReference>
<evidence type="ECO:0000256" key="7">
    <source>
        <dbReference type="ARBA" id="ARBA00022519"/>
    </source>
</evidence>
<comment type="function">
    <text evidence="1">Required for the export of heme to the periplasm for the biogenesis of c-type cytochromes.</text>
</comment>
<feature type="transmembrane region" description="Helical" evidence="12">
    <location>
        <begin position="98"/>
        <end position="124"/>
    </location>
</feature>
<keyword evidence="9" id="KW-0201">Cytochrome c-type biogenesis</keyword>
<sequence length="226" mass="25264">MNLYLNQIGAIIWKDFVTELKTRELLSAMFIFALLVILIFIFSINLSIVKASEVGPGILWVAFLFAGTIGLNRSFMLEKENGCLMGLMLVPADRTTIYFGKLISNFIFLSIMELFILPLFMIFFDIDLLAHLGPLLMVVFLGTLGFCALGTLLSSLSSNLKTREIMLPILLYPLLIPIVIGVVRMTGQLLEGIPLLDMMKWIGLTASFDIIYIGVSIMTIDQILEE</sequence>
<evidence type="ECO:0000256" key="10">
    <source>
        <dbReference type="ARBA" id="ARBA00022989"/>
    </source>
</evidence>
<dbReference type="AlphaFoldDB" id="A0A381S6Q1"/>
<evidence type="ECO:0000256" key="1">
    <source>
        <dbReference type="ARBA" id="ARBA00002442"/>
    </source>
</evidence>
<keyword evidence="5" id="KW-0813">Transport</keyword>
<reference evidence="13" key="1">
    <citation type="submission" date="2018-05" db="EMBL/GenBank/DDBJ databases">
        <authorList>
            <person name="Lanie J.A."/>
            <person name="Ng W.-L."/>
            <person name="Kazmierczak K.M."/>
            <person name="Andrzejewski T.M."/>
            <person name="Davidsen T.M."/>
            <person name="Wayne K.J."/>
            <person name="Tettelin H."/>
            <person name="Glass J.I."/>
            <person name="Rusch D."/>
            <person name="Podicherti R."/>
            <person name="Tsui H.-C.T."/>
            <person name="Winkler M.E."/>
        </authorList>
    </citation>
    <scope>NUCLEOTIDE SEQUENCE</scope>
</reference>
<evidence type="ECO:0000256" key="2">
    <source>
        <dbReference type="ARBA" id="ARBA00004429"/>
    </source>
</evidence>
<dbReference type="PANTHER" id="PTHR30070">
    <property type="entry name" value="HEME EXPORTER PROTEIN B"/>
    <property type="match status" value="1"/>
</dbReference>
<dbReference type="InterPro" id="IPR003544">
    <property type="entry name" value="Cyt_c_biogenesis_CcmB"/>
</dbReference>
<dbReference type="PRINTS" id="PR01414">
    <property type="entry name" value="CCMBBIOGNSIS"/>
</dbReference>
<keyword evidence="10 12" id="KW-1133">Transmembrane helix</keyword>
<organism evidence="13">
    <name type="scientific">marine metagenome</name>
    <dbReference type="NCBI Taxonomy" id="408172"/>
    <lineage>
        <taxon>unclassified sequences</taxon>
        <taxon>metagenomes</taxon>
        <taxon>ecological metagenomes</taxon>
    </lineage>
</organism>
<dbReference type="GO" id="GO:0015232">
    <property type="term" value="F:heme transmembrane transporter activity"/>
    <property type="evidence" value="ECO:0007669"/>
    <property type="project" value="InterPro"/>
</dbReference>
<feature type="transmembrane region" description="Helical" evidence="12">
    <location>
        <begin position="58"/>
        <end position="77"/>
    </location>
</feature>
<feature type="transmembrane region" description="Helical" evidence="12">
    <location>
        <begin position="25"/>
        <end position="46"/>
    </location>
</feature>
<evidence type="ECO:0000256" key="8">
    <source>
        <dbReference type="ARBA" id="ARBA00022692"/>
    </source>
</evidence>
<keyword evidence="11 12" id="KW-0472">Membrane</keyword>
<protein>
    <recommendedName>
        <fullName evidence="4">Heme exporter protein B</fullName>
    </recommendedName>
</protein>
<dbReference type="Pfam" id="PF03379">
    <property type="entry name" value="CcmB"/>
    <property type="match status" value="1"/>
</dbReference>